<accession>A0AA35WES9</accession>
<protein>
    <recommendedName>
        <fullName evidence="2">Calcineurin-like phosphoesterase domain-containing protein</fullName>
    </recommendedName>
</protein>
<name>A0AA35WES9_GEOBA</name>
<evidence type="ECO:0000259" key="2">
    <source>
        <dbReference type="Pfam" id="PF00149"/>
    </source>
</evidence>
<evidence type="ECO:0000313" key="4">
    <source>
        <dbReference type="Proteomes" id="UP001174909"/>
    </source>
</evidence>
<keyword evidence="4" id="KW-1185">Reference proteome</keyword>
<dbReference type="InterPro" id="IPR029052">
    <property type="entry name" value="Metallo-depent_PP-like"/>
</dbReference>
<feature type="domain" description="Calcineurin-like phosphoesterase" evidence="2">
    <location>
        <begin position="49"/>
        <end position="262"/>
    </location>
</feature>
<dbReference type="EMBL" id="CASHTH010001376">
    <property type="protein sequence ID" value="CAI8014606.1"/>
    <property type="molecule type" value="Genomic_DNA"/>
</dbReference>
<dbReference type="GO" id="GO:0016787">
    <property type="term" value="F:hydrolase activity"/>
    <property type="evidence" value="ECO:0007669"/>
    <property type="project" value="InterPro"/>
</dbReference>
<gene>
    <name evidence="3" type="ORF">GBAR_LOCUS9112</name>
</gene>
<dbReference type="Proteomes" id="UP001174909">
    <property type="component" value="Unassembled WGS sequence"/>
</dbReference>
<dbReference type="AlphaFoldDB" id="A0AA35WES9"/>
<keyword evidence="1" id="KW-0732">Signal</keyword>
<evidence type="ECO:0000256" key="1">
    <source>
        <dbReference type="SAM" id="SignalP"/>
    </source>
</evidence>
<dbReference type="Pfam" id="PF00149">
    <property type="entry name" value="Metallophos"/>
    <property type="match status" value="1"/>
</dbReference>
<feature type="chain" id="PRO_5041266258" description="Calcineurin-like phosphoesterase domain-containing protein" evidence="1">
    <location>
        <begin position="22"/>
        <end position="332"/>
    </location>
</feature>
<sequence>MNISLIDLTLCFICFASAATAQPQLPAQYPNQLTRDGNIVVLPDHGTAYIVSDLHAHWDDFNQWLQLTKLVERIQADEDVYGLILGDAIDYKPDEPKHPPYGDTLIVDRIMELQRQLGDKGERIIYLRGNHEFAATDAYAMLKRQGMTARSQEHFIRLLYESPLGAYYKQFNFIERMTDTHYEFLMNLPTVVVGKNGFVGVHGGPGRFVTSLADLVNPNPKTLEELLWHRPEIAYSGGYTLTHIKNFLEAIHGNILIVGHTPIHYFPKRNVRDGIATFGESQLIFSTGYSGRPGIPAYIEIDLAETYPSVNALKLGTNIHHLYSETRKPKSD</sequence>
<proteinExistence type="predicted"/>
<comment type="caution">
    <text evidence="3">The sequence shown here is derived from an EMBL/GenBank/DDBJ whole genome shotgun (WGS) entry which is preliminary data.</text>
</comment>
<dbReference type="SUPFAM" id="SSF56300">
    <property type="entry name" value="Metallo-dependent phosphatases"/>
    <property type="match status" value="1"/>
</dbReference>
<dbReference type="InterPro" id="IPR004843">
    <property type="entry name" value="Calcineurin-like_PHP"/>
</dbReference>
<organism evidence="3 4">
    <name type="scientific">Geodia barretti</name>
    <name type="common">Barrett's horny sponge</name>
    <dbReference type="NCBI Taxonomy" id="519541"/>
    <lineage>
        <taxon>Eukaryota</taxon>
        <taxon>Metazoa</taxon>
        <taxon>Porifera</taxon>
        <taxon>Demospongiae</taxon>
        <taxon>Heteroscleromorpha</taxon>
        <taxon>Tetractinellida</taxon>
        <taxon>Astrophorina</taxon>
        <taxon>Geodiidae</taxon>
        <taxon>Geodia</taxon>
    </lineage>
</organism>
<evidence type="ECO:0000313" key="3">
    <source>
        <dbReference type="EMBL" id="CAI8014606.1"/>
    </source>
</evidence>
<dbReference type="Gene3D" id="3.60.21.10">
    <property type="match status" value="1"/>
</dbReference>
<feature type="signal peptide" evidence="1">
    <location>
        <begin position="1"/>
        <end position="21"/>
    </location>
</feature>
<reference evidence="3" key="1">
    <citation type="submission" date="2023-03" db="EMBL/GenBank/DDBJ databases">
        <authorList>
            <person name="Steffen K."/>
            <person name="Cardenas P."/>
        </authorList>
    </citation>
    <scope>NUCLEOTIDE SEQUENCE</scope>
</reference>